<dbReference type="Proteomes" id="UP001208567">
    <property type="component" value="Unassembled WGS sequence"/>
</dbReference>
<protein>
    <recommendedName>
        <fullName evidence="3">C_GCAxxG_C_C family protein</fullName>
    </recommendedName>
</protein>
<dbReference type="InterPro" id="IPR010181">
    <property type="entry name" value="CGCAxxGCC_motif"/>
</dbReference>
<evidence type="ECO:0008006" key="3">
    <source>
        <dbReference type="Google" id="ProtNLM"/>
    </source>
</evidence>
<reference evidence="1 2" key="1">
    <citation type="journal article" date="2024" name="Int. J. Syst. Evol. Microbiol.">
        <title>Clostridium omnivorum sp. nov., isolated from anoxic soil under the treatment of reductive soil disinfestation.</title>
        <authorList>
            <person name="Ueki A."/>
            <person name="Tonouchi A."/>
            <person name="Kaku N."/>
            <person name="Honma S."/>
            <person name="Ueki K."/>
        </authorList>
    </citation>
    <scope>NUCLEOTIDE SEQUENCE [LARGE SCALE GENOMIC DNA]</scope>
    <source>
        <strain evidence="1 2">E14</strain>
    </source>
</reference>
<accession>A0ABQ5N821</accession>
<comment type="caution">
    <text evidence="1">The sequence shown here is derived from an EMBL/GenBank/DDBJ whole genome shotgun (WGS) entry which is preliminary data.</text>
</comment>
<gene>
    <name evidence="1" type="ORF">bsdE14_28030</name>
</gene>
<keyword evidence="2" id="KW-1185">Reference proteome</keyword>
<proteinExistence type="predicted"/>
<dbReference type="NCBIfam" id="TIGR01909">
    <property type="entry name" value="C_GCAxxG_C_C"/>
    <property type="match status" value="1"/>
</dbReference>
<evidence type="ECO:0000313" key="1">
    <source>
        <dbReference type="EMBL" id="GLC31393.1"/>
    </source>
</evidence>
<dbReference type="EMBL" id="BRXR01000001">
    <property type="protein sequence ID" value="GLC31393.1"/>
    <property type="molecule type" value="Genomic_DNA"/>
</dbReference>
<dbReference type="Pfam" id="PF09719">
    <property type="entry name" value="C_GCAxxG_C_C"/>
    <property type="match status" value="1"/>
</dbReference>
<organism evidence="1 2">
    <name type="scientific">Clostridium omnivorum</name>
    <dbReference type="NCBI Taxonomy" id="1604902"/>
    <lineage>
        <taxon>Bacteria</taxon>
        <taxon>Bacillati</taxon>
        <taxon>Bacillota</taxon>
        <taxon>Clostridia</taxon>
        <taxon>Eubacteriales</taxon>
        <taxon>Clostridiaceae</taxon>
        <taxon>Clostridium</taxon>
    </lineage>
</organism>
<evidence type="ECO:0000313" key="2">
    <source>
        <dbReference type="Proteomes" id="UP001208567"/>
    </source>
</evidence>
<dbReference type="RefSeq" id="WP_264850679.1">
    <property type="nucleotide sequence ID" value="NZ_BRXR01000001.1"/>
</dbReference>
<sequence>MLLEKVRRYRSDKYDLNCAETIIYAANEEYNLNLSRETLKTMAAFGGGMGIESVCGAATGALAVLGIMFTQQRAHESARVKELAKEFMESFEEQLGTNNCKELKSKYRNDEIGCSKMIELAAVILDDIVLREMKM</sequence>
<name>A0ABQ5N821_9CLOT</name>